<name>A0A0W8FQH6_9ZZZZ</name>
<proteinExistence type="predicted"/>
<dbReference type="AlphaFoldDB" id="A0A0W8FQH6"/>
<evidence type="ECO:0000313" key="1">
    <source>
        <dbReference type="EMBL" id="KUG22994.1"/>
    </source>
</evidence>
<accession>A0A0W8FQH6</accession>
<reference evidence="1" key="1">
    <citation type="journal article" date="2015" name="Proc. Natl. Acad. Sci. U.S.A.">
        <title>Networks of energetic and metabolic interactions define dynamics in microbial communities.</title>
        <authorList>
            <person name="Embree M."/>
            <person name="Liu J.K."/>
            <person name="Al-Bassam M.M."/>
            <person name="Zengler K."/>
        </authorList>
    </citation>
    <scope>NUCLEOTIDE SEQUENCE</scope>
</reference>
<dbReference type="EMBL" id="LNQE01000927">
    <property type="protein sequence ID" value="KUG22994.1"/>
    <property type="molecule type" value="Genomic_DNA"/>
</dbReference>
<organism evidence="1">
    <name type="scientific">hydrocarbon metagenome</name>
    <dbReference type="NCBI Taxonomy" id="938273"/>
    <lineage>
        <taxon>unclassified sequences</taxon>
        <taxon>metagenomes</taxon>
        <taxon>ecological metagenomes</taxon>
    </lineage>
</organism>
<gene>
    <name evidence="1" type="ORF">ASZ90_007211</name>
</gene>
<sequence>MSKIPTINSRTWNLLYYRTSGGKMTYIAAFKNPGLTCIISDMRATRIEDNQKVGFNASLKTGIFFNGCIFGLSGNIERGKEFILTVKDLLHTTMNPSESWSNFKQIISCYNFHNDKDDHFQIILSTRASGTPELFKFDSIKGLNTYGFKNGFISVGSGKKILDNFILEKCIPEMNEFPSAVLENYPFFLCLKLIELSESYGHDRLEKLDVGGLFHFIYQTDMFEAAQKPALYVLSAANLREKIIYLWIYRICRVYNDRGLFVEIWAPPGSKNRRFMTFNSITWPEIPEFLDEAFKKKIIEEAEAQPFYYFCGFGFTNPGERKMPAVHFTTKGDYLFKRNLFSKELDIDDHRAKEIIAQNYEKLIESRAVK</sequence>
<protein>
    <submittedName>
        <fullName evidence="1">Uncharacterized protein</fullName>
    </submittedName>
</protein>
<comment type="caution">
    <text evidence="1">The sequence shown here is derived from an EMBL/GenBank/DDBJ whole genome shotgun (WGS) entry which is preliminary data.</text>
</comment>